<dbReference type="GO" id="GO:0003723">
    <property type="term" value="F:RNA binding"/>
    <property type="evidence" value="ECO:0007669"/>
    <property type="project" value="UniProtKB-KW"/>
</dbReference>
<keyword evidence="2 5" id="KW-0808">Transferase</keyword>
<sequence length="503" mass="58042">MTNIYRSQFKLSPEDLRTPENMIILNKTEEQICQVLVNCVKHYKLNVVCRIAGGWVRDKLLDISCDDIDVALDTMTGEQFAKKLDSYVNELKLPHISIGVIGSNPDKSKHLETATVKLFGHQIDFVNLRSEKIPSHVTFGTPLEDALRRDITINALFFNIHTKIVEDFTKRGLEDLKNRIIRTPLPPKETFLDDPLRILRTIRFASRFSYSIEKEIFEAVEDKSVIEAFHDKVSRERVRTELDKMFKHKNRTDSLNLIVKTKMCSNVFRWGCELKLDSLVEDSNTFNAVDCPEEKFDCFVDLYLKNYKKFIDSQPFKQSIDSIDQRLCMYGLGLLPLHGYFVNNASGKKRNEIPLVSFIATHSLKATNKDIKNLKVCVTGLLNTKSFMDNFPVQKSRKYVGLFLRSVGPLWPMCLLMASIHEVSHSIKSFQEIVQINKEIFRSVELFNLDGCWDMRPLLNGHELIDVLGIEKTQISFYSNKMIEWQLGNPEGTKEQAQQFLLN</sequence>
<dbReference type="GO" id="GO:0000166">
    <property type="term" value="F:nucleotide binding"/>
    <property type="evidence" value="ECO:0007669"/>
    <property type="project" value="UniProtKB-KW"/>
</dbReference>
<keyword evidence="4 5" id="KW-0694">RNA-binding</keyword>
<dbReference type="EMBL" id="ML005261">
    <property type="protein sequence ID" value="RKP19249.1"/>
    <property type="molecule type" value="Genomic_DNA"/>
</dbReference>
<dbReference type="InterPro" id="IPR032828">
    <property type="entry name" value="PolyA_RNA-bd"/>
</dbReference>
<dbReference type="PANTHER" id="PTHR13734">
    <property type="entry name" value="TRNA-NUCLEOTIDYLTRANSFERASE"/>
    <property type="match status" value="1"/>
</dbReference>
<dbReference type="PANTHER" id="PTHR13734:SF5">
    <property type="entry name" value="CCA TRNA NUCLEOTIDYLTRANSFERASE, MITOCHONDRIAL"/>
    <property type="match status" value="1"/>
</dbReference>
<dbReference type="Pfam" id="PF12627">
    <property type="entry name" value="PolyA_pol_RNAbd"/>
    <property type="match status" value="1"/>
</dbReference>
<evidence type="ECO:0000256" key="5">
    <source>
        <dbReference type="RuleBase" id="RU003953"/>
    </source>
</evidence>
<evidence type="ECO:0000259" key="6">
    <source>
        <dbReference type="Pfam" id="PF01743"/>
    </source>
</evidence>
<organism evidence="8 9">
    <name type="scientific">Rozella allomycis (strain CSF55)</name>
    <dbReference type="NCBI Taxonomy" id="988480"/>
    <lineage>
        <taxon>Eukaryota</taxon>
        <taxon>Fungi</taxon>
        <taxon>Fungi incertae sedis</taxon>
        <taxon>Cryptomycota</taxon>
        <taxon>Cryptomycota incertae sedis</taxon>
        <taxon>Rozella</taxon>
    </lineage>
</organism>
<proteinExistence type="inferred from homology"/>
<evidence type="ECO:0000259" key="7">
    <source>
        <dbReference type="Pfam" id="PF12627"/>
    </source>
</evidence>
<dbReference type="CDD" id="cd05398">
    <property type="entry name" value="NT_ClassII-CCAase"/>
    <property type="match status" value="1"/>
</dbReference>
<gene>
    <name evidence="8" type="ORF">ROZALSC1DRAFT_29135</name>
</gene>
<dbReference type="InterPro" id="IPR043519">
    <property type="entry name" value="NT_sf"/>
</dbReference>
<dbReference type="SUPFAM" id="SSF81891">
    <property type="entry name" value="Poly A polymerase C-terminal region-like"/>
    <property type="match status" value="1"/>
</dbReference>
<dbReference type="SUPFAM" id="SSF81301">
    <property type="entry name" value="Nucleotidyltransferase"/>
    <property type="match status" value="1"/>
</dbReference>
<dbReference type="AlphaFoldDB" id="A0A4V1IZU2"/>
<evidence type="ECO:0000313" key="9">
    <source>
        <dbReference type="Proteomes" id="UP000281549"/>
    </source>
</evidence>
<evidence type="ECO:0000256" key="2">
    <source>
        <dbReference type="ARBA" id="ARBA00022679"/>
    </source>
</evidence>
<keyword evidence="3" id="KW-0547">Nucleotide-binding</keyword>
<name>A0A4V1IZU2_ROZAC</name>
<dbReference type="InterPro" id="IPR002646">
    <property type="entry name" value="PolA_pol_head_dom"/>
</dbReference>
<evidence type="ECO:0000256" key="3">
    <source>
        <dbReference type="ARBA" id="ARBA00022741"/>
    </source>
</evidence>
<dbReference type="GO" id="GO:0052929">
    <property type="term" value="F:ATP:3'-cytidine-cytidine-tRNA adenylyltransferase activity"/>
    <property type="evidence" value="ECO:0007669"/>
    <property type="project" value="TreeGrafter"/>
</dbReference>
<dbReference type="GO" id="GO:0052927">
    <property type="term" value="F:CC tRNA cytidylyltransferase activity"/>
    <property type="evidence" value="ECO:0007669"/>
    <property type="project" value="TreeGrafter"/>
</dbReference>
<feature type="domain" description="Poly A polymerase head" evidence="6">
    <location>
        <begin position="49"/>
        <end position="182"/>
    </location>
</feature>
<evidence type="ECO:0000313" key="8">
    <source>
        <dbReference type="EMBL" id="RKP19249.1"/>
    </source>
</evidence>
<reference evidence="9" key="1">
    <citation type="journal article" date="2018" name="Nat. Microbiol.">
        <title>Leveraging single-cell genomics to expand the fungal tree of life.</title>
        <authorList>
            <person name="Ahrendt S.R."/>
            <person name="Quandt C.A."/>
            <person name="Ciobanu D."/>
            <person name="Clum A."/>
            <person name="Salamov A."/>
            <person name="Andreopoulos B."/>
            <person name="Cheng J.F."/>
            <person name="Woyke T."/>
            <person name="Pelin A."/>
            <person name="Henrissat B."/>
            <person name="Reynolds N.K."/>
            <person name="Benny G.L."/>
            <person name="Smith M.E."/>
            <person name="James T.Y."/>
            <person name="Grigoriev I.V."/>
        </authorList>
    </citation>
    <scope>NUCLEOTIDE SEQUENCE [LARGE SCALE GENOMIC DNA]</scope>
    <source>
        <strain evidence="9">CSF55</strain>
    </source>
</reference>
<dbReference type="GO" id="GO:0001680">
    <property type="term" value="P:tRNA 3'-terminal CCA addition"/>
    <property type="evidence" value="ECO:0007669"/>
    <property type="project" value="TreeGrafter"/>
</dbReference>
<protein>
    <recommendedName>
        <fullName evidence="10">Poly A polymerase, head domain-containing protein</fullName>
    </recommendedName>
</protein>
<dbReference type="Gene3D" id="1.10.3090.10">
    <property type="entry name" value="cca-adding enzyme, domain 2"/>
    <property type="match status" value="1"/>
</dbReference>
<evidence type="ECO:0000256" key="1">
    <source>
        <dbReference type="ARBA" id="ARBA00007265"/>
    </source>
</evidence>
<dbReference type="Proteomes" id="UP000281549">
    <property type="component" value="Unassembled WGS sequence"/>
</dbReference>
<dbReference type="Pfam" id="PF01743">
    <property type="entry name" value="PolyA_pol"/>
    <property type="match status" value="1"/>
</dbReference>
<dbReference type="Gene3D" id="3.30.460.10">
    <property type="entry name" value="Beta Polymerase, domain 2"/>
    <property type="match status" value="1"/>
</dbReference>
<evidence type="ECO:0000256" key="4">
    <source>
        <dbReference type="ARBA" id="ARBA00022884"/>
    </source>
</evidence>
<accession>A0A4V1IZU2</accession>
<feature type="domain" description="tRNA nucleotidyltransferase/poly(A) polymerase RNA and SrmB- binding" evidence="7">
    <location>
        <begin position="211"/>
        <end position="268"/>
    </location>
</feature>
<comment type="similarity">
    <text evidence="1 5">Belongs to the tRNA nucleotidyltransferase/poly(A) polymerase family.</text>
</comment>
<evidence type="ECO:0008006" key="10">
    <source>
        <dbReference type="Google" id="ProtNLM"/>
    </source>
</evidence>